<reference evidence="10 11" key="1">
    <citation type="journal article" date="2010" name="Stand. Genomic Sci.">
        <title>Complete genome sequence of Ferrimonas balearica type strain (PAT).</title>
        <authorList>
            <person name="Nolan M."/>
            <person name="Sikorski J."/>
            <person name="Davenport K."/>
            <person name="Lucas S."/>
            <person name="Glavina Del Rio T."/>
            <person name="Tice H."/>
            <person name="Cheng J."/>
            <person name="Goodwin L."/>
            <person name="Pitluck S."/>
            <person name="Liolios K."/>
            <person name="Ivanova N."/>
            <person name="Mavromatis K."/>
            <person name="Ovchinnikova G."/>
            <person name="Pati A."/>
            <person name="Chen A."/>
            <person name="Palaniappan K."/>
            <person name="Land M."/>
            <person name="Hauser L."/>
            <person name="Chang Y."/>
            <person name="Jeffries C."/>
            <person name="Tapia R."/>
            <person name="Brettin T."/>
            <person name="Detter J."/>
            <person name="Han C."/>
            <person name="Yasawong M."/>
            <person name="Rohde M."/>
            <person name="Tindall B."/>
            <person name="Goker M."/>
            <person name="Woyke T."/>
            <person name="Bristow J."/>
            <person name="Eisen J."/>
            <person name="Markowitz V."/>
            <person name="Hugenholtz P."/>
            <person name="Kyrpides N."/>
            <person name="Klenk H."/>
            <person name="Lapidus A."/>
        </authorList>
    </citation>
    <scope>NUCLEOTIDE SEQUENCE [LARGE SCALE GENOMIC DNA]</scope>
    <source>
        <strain evidence="11">DSM 9799 / CCM 4581 / KCTC 23876 / PAT</strain>
    </source>
</reference>
<evidence type="ECO:0000259" key="9">
    <source>
        <dbReference type="PROSITE" id="PS51202"/>
    </source>
</evidence>
<organism evidence="10 11">
    <name type="scientific">Ferrimonas balearica (strain DSM 9799 / CCM 4581 / KCTC 23876 / PAT)</name>
    <dbReference type="NCBI Taxonomy" id="550540"/>
    <lineage>
        <taxon>Bacteria</taxon>
        <taxon>Pseudomonadati</taxon>
        <taxon>Pseudomonadota</taxon>
        <taxon>Gammaproteobacteria</taxon>
        <taxon>Alteromonadales</taxon>
        <taxon>Ferrimonadaceae</taxon>
        <taxon>Ferrimonas</taxon>
    </lineage>
</organism>
<dbReference type="Gene3D" id="3.30.70.1450">
    <property type="entry name" value="Regulator of K+ conductance, C-terminal domain"/>
    <property type="match status" value="1"/>
</dbReference>
<dbReference type="GO" id="GO:0005886">
    <property type="term" value="C:plasma membrane"/>
    <property type="evidence" value="ECO:0007669"/>
    <property type="project" value="TreeGrafter"/>
</dbReference>
<dbReference type="InterPro" id="IPR006037">
    <property type="entry name" value="RCK_C"/>
</dbReference>
<feature type="transmembrane region" description="Helical" evidence="8">
    <location>
        <begin position="551"/>
        <end position="570"/>
    </location>
</feature>
<keyword evidence="11" id="KW-1185">Reference proteome</keyword>
<evidence type="ECO:0000313" key="10">
    <source>
        <dbReference type="EMBL" id="ADN76856.1"/>
    </source>
</evidence>
<evidence type="ECO:0000256" key="8">
    <source>
        <dbReference type="SAM" id="Phobius"/>
    </source>
</evidence>
<dbReference type="Pfam" id="PF02080">
    <property type="entry name" value="TrkA_C"/>
    <property type="match status" value="1"/>
</dbReference>
<dbReference type="InterPro" id="IPR004680">
    <property type="entry name" value="Cit_transptr-like_dom"/>
</dbReference>
<keyword evidence="4" id="KW-0677">Repeat</keyword>
<dbReference type="InterPro" id="IPR051679">
    <property type="entry name" value="DASS-Related_Transporters"/>
</dbReference>
<feature type="transmembrane region" description="Helical" evidence="8">
    <location>
        <begin position="58"/>
        <end position="80"/>
    </location>
</feature>
<keyword evidence="5 8" id="KW-1133">Transmembrane helix</keyword>
<evidence type="ECO:0000256" key="2">
    <source>
        <dbReference type="ARBA" id="ARBA00022448"/>
    </source>
</evidence>
<dbReference type="eggNOG" id="COG0471">
    <property type="taxonomic scope" value="Bacteria"/>
</dbReference>
<feature type="transmembrane region" description="Helical" evidence="8">
    <location>
        <begin position="510"/>
        <end position="539"/>
    </location>
</feature>
<feature type="transmembrane region" description="Helical" evidence="8">
    <location>
        <begin position="176"/>
        <end position="199"/>
    </location>
</feature>
<feature type="transmembrane region" description="Helical" evidence="8">
    <location>
        <begin position="471"/>
        <end position="495"/>
    </location>
</feature>
<protein>
    <submittedName>
        <fullName evidence="10">Citrate transporter</fullName>
    </submittedName>
</protein>
<feature type="compositionally biased region" description="Basic and acidic residues" evidence="7">
    <location>
        <begin position="314"/>
        <end position="327"/>
    </location>
</feature>
<dbReference type="KEGG" id="fbl:Fbal_2654"/>
<dbReference type="PROSITE" id="PS51202">
    <property type="entry name" value="RCK_C"/>
    <property type="match status" value="2"/>
</dbReference>
<dbReference type="Pfam" id="PF03600">
    <property type="entry name" value="CitMHS"/>
    <property type="match status" value="1"/>
</dbReference>
<dbReference type="InterPro" id="IPR036721">
    <property type="entry name" value="RCK_C_sf"/>
</dbReference>
<accession>E1SQ84</accession>
<evidence type="ECO:0000256" key="5">
    <source>
        <dbReference type="ARBA" id="ARBA00022989"/>
    </source>
</evidence>
<gene>
    <name evidence="10" type="ordered locus">Fbal_2654</name>
</gene>
<dbReference type="AlphaFoldDB" id="E1SQ84"/>
<dbReference type="PANTHER" id="PTHR43652:SF2">
    <property type="entry name" value="BASIC AMINO ACID ANTIPORTER YFCC-RELATED"/>
    <property type="match status" value="1"/>
</dbReference>
<feature type="transmembrane region" description="Helical" evidence="8">
    <location>
        <begin position="445"/>
        <end position="464"/>
    </location>
</feature>
<dbReference type="HOGENOM" id="CLU_005170_6_1_6"/>
<dbReference type="eggNOG" id="COG0490">
    <property type="taxonomic scope" value="Bacteria"/>
</dbReference>
<evidence type="ECO:0000256" key="3">
    <source>
        <dbReference type="ARBA" id="ARBA00022692"/>
    </source>
</evidence>
<comment type="subcellular location">
    <subcellularLocation>
        <location evidence="1">Membrane</location>
        <topology evidence="1">Multi-pass membrane protein</topology>
    </subcellularLocation>
</comment>
<dbReference type="GO" id="GO:0008324">
    <property type="term" value="F:monoatomic cation transmembrane transporter activity"/>
    <property type="evidence" value="ECO:0007669"/>
    <property type="project" value="InterPro"/>
</dbReference>
<evidence type="ECO:0000256" key="4">
    <source>
        <dbReference type="ARBA" id="ARBA00022737"/>
    </source>
</evidence>
<sequence length="614" mass="64858">MDAMSEHLLVITVVIAIILMFLFGSLRHDVVALIGLLSCVLLGLVPETQVFNGFSHPAVITVAGVLIISSGLQSSGVLNLLANRLLPKEAGLIASLSILCLIGAFISAFMNNVGAMALLMPLAISVANKSEVPPGKLLMPLSFCTILGGMITLIGTPPNLIVSGFREEVNQAPFQLFDFAPVGGAVALAGILFVVLIGWRLVPHRPAKLGQDFESGSYLTEVIVSDESPAIGQSLTQLEKLLEQEGIDGQLVALHRGNLRLRPALPWRQVARGDTVLLEVEPQNLSNALSLLGMTLPPAEAEADADGGASTKGKNKESDSEEAGESHKEITFQEYVVMPNSPLLGRSALDIGLSTRFGLTLMAISRQGQHSIHRLKSTPLRTGDLLLLQGDKRAQSTFASGYGCLPLAQRDLALYDTSKALLAILILVGVLLLSGIGVMSSASAFVLGVVLFLLTGIIPTGQVYDTVDWPVIVLLGAMMPVAEAMSSTGTASWIAQAGLGLFNTQQPEVILVLVIVLTMTLSDFMNNAATAALMCPIANSLAAQLGVNTDTFLMAVAVGASCSFLTPIGHQNNTLILGPGGFRFGDYWRLGLPMELLVVAVALPMLLLIWPLTP</sequence>
<feature type="transmembrane region" description="Helical" evidence="8">
    <location>
        <begin position="92"/>
        <end position="125"/>
    </location>
</feature>
<name>E1SQ84_FERBD</name>
<evidence type="ECO:0000256" key="1">
    <source>
        <dbReference type="ARBA" id="ARBA00004141"/>
    </source>
</evidence>
<dbReference type="Proteomes" id="UP000006683">
    <property type="component" value="Chromosome"/>
</dbReference>
<feature type="transmembrane region" description="Helical" evidence="8">
    <location>
        <begin position="137"/>
        <end position="156"/>
    </location>
</feature>
<evidence type="ECO:0000313" key="11">
    <source>
        <dbReference type="Proteomes" id="UP000006683"/>
    </source>
</evidence>
<feature type="domain" description="RCK C-terminal" evidence="9">
    <location>
        <begin position="318"/>
        <end position="404"/>
    </location>
</feature>
<dbReference type="SUPFAM" id="SSF116726">
    <property type="entry name" value="TrkA C-terminal domain-like"/>
    <property type="match status" value="2"/>
</dbReference>
<feature type="transmembrane region" description="Helical" evidence="8">
    <location>
        <begin position="590"/>
        <end position="610"/>
    </location>
</feature>
<keyword evidence="2" id="KW-0813">Transport</keyword>
<evidence type="ECO:0000256" key="6">
    <source>
        <dbReference type="ARBA" id="ARBA00023136"/>
    </source>
</evidence>
<feature type="transmembrane region" description="Helical" evidence="8">
    <location>
        <begin position="30"/>
        <end position="46"/>
    </location>
</feature>
<feature type="domain" description="RCK C-terminal" evidence="9">
    <location>
        <begin position="204"/>
        <end position="294"/>
    </location>
</feature>
<keyword evidence="3 8" id="KW-0812">Transmembrane</keyword>
<dbReference type="STRING" id="550540.Fbal_2654"/>
<dbReference type="PANTHER" id="PTHR43652">
    <property type="entry name" value="BASIC AMINO ACID ANTIPORTER YFCC-RELATED"/>
    <property type="match status" value="1"/>
</dbReference>
<dbReference type="GO" id="GO:0006813">
    <property type="term" value="P:potassium ion transport"/>
    <property type="evidence" value="ECO:0007669"/>
    <property type="project" value="InterPro"/>
</dbReference>
<keyword evidence="6 8" id="KW-0472">Membrane</keyword>
<feature type="transmembrane region" description="Helical" evidence="8">
    <location>
        <begin position="420"/>
        <end position="439"/>
    </location>
</feature>
<feature type="region of interest" description="Disordered" evidence="7">
    <location>
        <begin position="300"/>
        <end position="327"/>
    </location>
</feature>
<dbReference type="EMBL" id="CP002209">
    <property type="protein sequence ID" value="ADN76856.1"/>
    <property type="molecule type" value="Genomic_DNA"/>
</dbReference>
<evidence type="ECO:0000256" key="7">
    <source>
        <dbReference type="SAM" id="MobiDB-lite"/>
    </source>
</evidence>
<feature type="transmembrane region" description="Helical" evidence="8">
    <location>
        <begin position="7"/>
        <end position="24"/>
    </location>
</feature>
<proteinExistence type="predicted"/>